<dbReference type="Pfam" id="PF13426">
    <property type="entry name" value="PAS_9"/>
    <property type="match status" value="2"/>
</dbReference>
<dbReference type="InterPro" id="IPR000160">
    <property type="entry name" value="GGDEF_dom"/>
</dbReference>
<dbReference type="PANTHER" id="PTHR45138">
    <property type="entry name" value="REGULATORY COMPONENTS OF SENSORY TRANSDUCTION SYSTEM"/>
    <property type="match status" value="1"/>
</dbReference>
<keyword evidence="8" id="KW-1185">Reference proteome</keyword>
<dbReference type="PROSITE" id="PS50113">
    <property type="entry name" value="PAC"/>
    <property type="match status" value="1"/>
</dbReference>
<dbReference type="EMBL" id="FUYC01000035">
    <property type="protein sequence ID" value="SKA97672.1"/>
    <property type="molecule type" value="Genomic_DNA"/>
</dbReference>
<dbReference type="InterPro" id="IPR000700">
    <property type="entry name" value="PAS-assoc_C"/>
</dbReference>
<dbReference type="GO" id="GO:0043709">
    <property type="term" value="P:cell adhesion involved in single-species biofilm formation"/>
    <property type="evidence" value="ECO:0007669"/>
    <property type="project" value="TreeGrafter"/>
</dbReference>
<dbReference type="PROSITE" id="PS50887">
    <property type="entry name" value="GGDEF"/>
    <property type="match status" value="1"/>
</dbReference>
<dbReference type="EC" id="2.7.7.65" evidence="1"/>
<evidence type="ECO:0000259" key="4">
    <source>
        <dbReference type="PROSITE" id="PS50112"/>
    </source>
</evidence>
<evidence type="ECO:0000256" key="3">
    <source>
        <dbReference type="SAM" id="MobiDB-lite"/>
    </source>
</evidence>
<feature type="compositionally biased region" description="Pro residues" evidence="3">
    <location>
        <begin position="1"/>
        <end position="13"/>
    </location>
</feature>
<accession>A0A1T4Y764</accession>
<dbReference type="AlphaFoldDB" id="A0A1T4Y764"/>
<dbReference type="InterPro" id="IPR001610">
    <property type="entry name" value="PAC"/>
</dbReference>
<dbReference type="InterPro" id="IPR029787">
    <property type="entry name" value="Nucleotide_cyclase"/>
</dbReference>
<dbReference type="PROSITE" id="PS50112">
    <property type="entry name" value="PAS"/>
    <property type="match status" value="1"/>
</dbReference>
<reference evidence="7 8" key="1">
    <citation type="submission" date="2017-02" db="EMBL/GenBank/DDBJ databases">
        <authorList>
            <person name="Peterson S.W."/>
        </authorList>
    </citation>
    <scope>NUCLEOTIDE SEQUENCE [LARGE SCALE GENOMIC DNA]</scope>
    <source>
        <strain evidence="7 8">DSM 16080</strain>
    </source>
</reference>
<feature type="domain" description="PAC" evidence="5">
    <location>
        <begin position="234"/>
        <end position="288"/>
    </location>
</feature>
<gene>
    <name evidence="7" type="ORF">SAMN02745704_02863</name>
</gene>
<dbReference type="SUPFAM" id="SSF55785">
    <property type="entry name" value="PYP-like sensor domain (PAS domain)"/>
    <property type="match status" value="2"/>
</dbReference>
<feature type="domain" description="GGDEF" evidence="6">
    <location>
        <begin position="320"/>
        <end position="451"/>
    </location>
</feature>
<dbReference type="Pfam" id="PF00990">
    <property type="entry name" value="GGDEF"/>
    <property type="match status" value="1"/>
</dbReference>
<name>A0A1T4Y764_9BACT</name>
<dbReference type="CDD" id="cd01949">
    <property type="entry name" value="GGDEF"/>
    <property type="match status" value="1"/>
</dbReference>
<dbReference type="NCBIfam" id="TIGR00229">
    <property type="entry name" value="sensory_box"/>
    <property type="match status" value="2"/>
</dbReference>
<evidence type="ECO:0000259" key="6">
    <source>
        <dbReference type="PROSITE" id="PS50887"/>
    </source>
</evidence>
<sequence length="451" mass="50830">MPPSKNQTPPPPDQRSRVEQLEQEVARLKAERDRTRKELEEQSALTDASFEAIGFFDSRDLHCVACNNTALKIYGYTREEFLGKHVLDLVAPDSRELVSQKIENNVQTAYELTAIRKDGATFPAEVHGKKIIYQGVPVRVSALRDITRRKNIELELQHALNEQEVIFANTKVGLMLLRGGRVVAKVNQALADLFGYDTPEEMIGLDVRDLHLDEARYHTFGKEFYGALEDAAQLHIEYQLRRKDGSPVWCRLSGQAVDLNAPADLKKGVLWVIDDISRIKDEEQRLRALACTDHLTGVHNRRYFLELAEREMRRRRRHGGQCALLLIDMDRFKDVNDRLGHPAGDAVLKTFARRCCGTLREVDIFGRLGGEEFAVFLPGTDLEGGRVAAERIRHRVSSLDTRTPEGNICATVSIGVASTDHPTAGVEDLISRADKALYRAKALGRDRVETE</sequence>
<dbReference type="SMART" id="SM00091">
    <property type="entry name" value="PAS"/>
    <property type="match status" value="2"/>
</dbReference>
<dbReference type="InterPro" id="IPR050469">
    <property type="entry name" value="Diguanylate_Cyclase"/>
</dbReference>
<dbReference type="SMART" id="SM00086">
    <property type="entry name" value="PAC"/>
    <property type="match status" value="2"/>
</dbReference>
<dbReference type="GO" id="GO:0005886">
    <property type="term" value="C:plasma membrane"/>
    <property type="evidence" value="ECO:0007669"/>
    <property type="project" value="TreeGrafter"/>
</dbReference>
<dbReference type="GO" id="GO:1902201">
    <property type="term" value="P:negative regulation of bacterial-type flagellum-dependent cell motility"/>
    <property type="evidence" value="ECO:0007669"/>
    <property type="project" value="TreeGrafter"/>
</dbReference>
<dbReference type="SMART" id="SM00267">
    <property type="entry name" value="GGDEF"/>
    <property type="match status" value="1"/>
</dbReference>
<dbReference type="InterPro" id="IPR035965">
    <property type="entry name" value="PAS-like_dom_sf"/>
</dbReference>
<evidence type="ECO:0000256" key="1">
    <source>
        <dbReference type="ARBA" id="ARBA00012528"/>
    </source>
</evidence>
<dbReference type="SUPFAM" id="SSF55073">
    <property type="entry name" value="Nucleotide cyclase"/>
    <property type="match status" value="1"/>
</dbReference>
<evidence type="ECO:0000256" key="2">
    <source>
        <dbReference type="ARBA" id="ARBA00034247"/>
    </source>
</evidence>
<dbReference type="Gene3D" id="3.30.70.270">
    <property type="match status" value="1"/>
</dbReference>
<dbReference type="FunFam" id="3.30.70.270:FF:000001">
    <property type="entry name" value="Diguanylate cyclase domain protein"/>
    <property type="match status" value="1"/>
</dbReference>
<feature type="region of interest" description="Disordered" evidence="3">
    <location>
        <begin position="1"/>
        <end position="20"/>
    </location>
</feature>
<dbReference type="InterPro" id="IPR043128">
    <property type="entry name" value="Rev_trsase/Diguanyl_cyclase"/>
</dbReference>
<evidence type="ECO:0000313" key="8">
    <source>
        <dbReference type="Proteomes" id="UP000190027"/>
    </source>
</evidence>
<feature type="domain" description="PAS" evidence="4">
    <location>
        <begin position="67"/>
        <end position="109"/>
    </location>
</feature>
<dbReference type="RefSeq" id="WP_159447256.1">
    <property type="nucleotide sequence ID" value="NZ_FUYC01000035.1"/>
</dbReference>
<organism evidence="7 8">
    <name type="scientific">Paucidesulfovibrio gracilis DSM 16080</name>
    <dbReference type="NCBI Taxonomy" id="1121449"/>
    <lineage>
        <taxon>Bacteria</taxon>
        <taxon>Pseudomonadati</taxon>
        <taxon>Thermodesulfobacteriota</taxon>
        <taxon>Desulfovibrionia</taxon>
        <taxon>Desulfovibrionales</taxon>
        <taxon>Desulfovibrionaceae</taxon>
        <taxon>Paucidesulfovibrio</taxon>
    </lineage>
</organism>
<proteinExistence type="predicted"/>
<comment type="catalytic activity">
    <reaction evidence="2">
        <text>2 GTP = 3',3'-c-di-GMP + 2 diphosphate</text>
        <dbReference type="Rhea" id="RHEA:24898"/>
        <dbReference type="ChEBI" id="CHEBI:33019"/>
        <dbReference type="ChEBI" id="CHEBI:37565"/>
        <dbReference type="ChEBI" id="CHEBI:58805"/>
        <dbReference type="EC" id="2.7.7.65"/>
    </reaction>
</comment>
<dbReference type="PANTHER" id="PTHR45138:SF9">
    <property type="entry name" value="DIGUANYLATE CYCLASE DGCM-RELATED"/>
    <property type="match status" value="1"/>
</dbReference>
<dbReference type="OrthoDB" id="5460745at2"/>
<evidence type="ECO:0000259" key="5">
    <source>
        <dbReference type="PROSITE" id="PS50113"/>
    </source>
</evidence>
<dbReference type="CDD" id="cd00130">
    <property type="entry name" value="PAS"/>
    <property type="match status" value="2"/>
</dbReference>
<dbReference type="Proteomes" id="UP000190027">
    <property type="component" value="Unassembled WGS sequence"/>
</dbReference>
<dbReference type="Gene3D" id="3.30.450.20">
    <property type="entry name" value="PAS domain"/>
    <property type="match status" value="2"/>
</dbReference>
<evidence type="ECO:0000313" key="7">
    <source>
        <dbReference type="EMBL" id="SKA97672.1"/>
    </source>
</evidence>
<dbReference type="GO" id="GO:0052621">
    <property type="term" value="F:diguanylate cyclase activity"/>
    <property type="evidence" value="ECO:0007669"/>
    <property type="project" value="UniProtKB-EC"/>
</dbReference>
<dbReference type="STRING" id="1121449.SAMN02745704_02863"/>
<dbReference type="InterPro" id="IPR000014">
    <property type="entry name" value="PAS"/>
</dbReference>
<dbReference type="NCBIfam" id="TIGR00254">
    <property type="entry name" value="GGDEF"/>
    <property type="match status" value="1"/>
</dbReference>
<protein>
    <recommendedName>
        <fullName evidence="1">diguanylate cyclase</fullName>
        <ecNumber evidence="1">2.7.7.65</ecNumber>
    </recommendedName>
</protein>